<dbReference type="KEGG" id="ftj:FTUN_4943"/>
<proteinExistence type="predicted"/>
<evidence type="ECO:0000313" key="1">
    <source>
        <dbReference type="EMBL" id="QJW97369.1"/>
    </source>
</evidence>
<dbReference type="EMBL" id="CP053452">
    <property type="protein sequence ID" value="QJW97369.1"/>
    <property type="molecule type" value="Genomic_DNA"/>
</dbReference>
<accession>A0A6M5YU08</accession>
<protein>
    <submittedName>
        <fullName evidence="1">Uncharacterized protein</fullName>
    </submittedName>
</protein>
<keyword evidence="2" id="KW-1185">Reference proteome</keyword>
<organism evidence="1 2">
    <name type="scientific">Frigoriglobus tundricola</name>
    <dbReference type="NCBI Taxonomy" id="2774151"/>
    <lineage>
        <taxon>Bacteria</taxon>
        <taxon>Pseudomonadati</taxon>
        <taxon>Planctomycetota</taxon>
        <taxon>Planctomycetia</taxon>
        <taxon>Gemmatales</taxon>
        <taxon>Gemmataceae</taxon>
        <taxon>Frigoriglobus</taxon>
    </lineage>
</organism>
<sequence>MTGASSSPNDALIKYGTAGVPPACYAHEIAPACLVSRIDPQRSGRDARGPRVIDQHDLVLEVGIQRVGS</sequence>
<dbReference type="AlphaFoldDB" id="A0A6M5YU08"/>
<gene>
    <name evidence="1" type="ORF">FTUN_4943</name>
</gene>
<evidence type="ECO:0000313" key="2">
    <source>
        <dbReference type="Proteomes" id="UP000503447"/>
    </source>
</evidence>
<dbReference type="Proteomes" id="UP000503447">
    <property type="component" value="Chromosome"/>
</dbReference>
<name>A0A6M5YU08_9BACT</name>
<reference evidence="2" key="1">
    <citation type="submission" date="2020-05" db="EMBL/GenBank/DDBJ databases">
        <title>Frigoriglobus tundricola gen. nov., sp. nov., a psychrotolerant cellulolytic planctomycete of the family Gemmataceae with two divergent copies of 16S rRNA gene.</title>
        <authorList>
            <person name="Kulichevskaya I.S."/>
            <person name="Ivanova A.A."/>
            <person name="Naumoff D.G."/>
            <person name="Beletsky A.V."/>
            <person name="Rijpstra W.I.C."/>
            <person name="Sinninghe Damste J.S."/>
            <person name="Mardanov A.V."/>
            <person name="Ravin N.V."/>
            <person name="Dedysh S.N."/>
        </authorList>
    </citation>
    <scope>NUCLEOTIDE SEQUENCE [LARGE SCALE GENOMIC DNA]</scope>
    <source>
        <strain evidence="2">PL17</strain>
    </source>
</reference>